<evidence type="ECO:0000256" key="5">
    <source>
        <dbReference type="ARBA" id="ARBA00022892"/>
    </source>
</evidence>
<dbReference type="PANTHER" id="PTHR10121:SF0">
    <property type="entry name" value="COATOMER SUBUNIT DELTA"/>
    <property type="match status" value="1"/>
</dbReference>
<evidence type="ECO:0000256" key="4">
    <source>
        <dbReference type="ARBA" id="ARBA00022490"/>
    </source>
</evidence>
<dbReference type="STRING" id="1531966.A0A0A1SM74"/>
<sequence>MVVLAASICTRGGKAVLSRQFREMPRSRIEALLASFPKLAERGTQHTTVEQDNVRFVYQPLDELYMVLITNKQSNILQDIDSLHLFAQVVTGACKTLDEREILRNAYELLSAFDELVTLGYRENLNISHIKTFLEMESHEERVQEIIARNKELEATEERKRKAKQLEMQRKESARAGRMSGMGGGMSSQGYNSYSAPSRPTPSPAVDSYEAEKNKTFQKAPALKGKGMQLGKKSKTTDMFERVRGDMGGEIDDTPLVAPAAPAPAAAAAVEHDVSSSLDRDAIHITVSESISAKLSREGAVGSVAITGDLTLRVTDPSLTKIKLALHAVPSHGAQFRTHPNVDRNVFNSTKVIQMSNTARGFPVNNAVGVLRWRASPKADDPASCPITFTVWINKDGSKFNITVEYELTGGDPLRDVSVAIPYQGGEPVVSSFDASYEVSGDVLEWNIGAVDDENPNGSFEFEAETTDENEFFPMNVRFSKSSPFVDVDVTSVSLLEEDEEVTFSKDVKSNADNFVIE</sequence>
<dbReference type="InterPro" id="IPR011012">
    <property type="entry name" value="Longin-like_dom_sf"/>
</dbReference>
<feature type="domain" description="MHD" evidence="13">
    <location>
        <begin position="280"/>
        <end position="518"/>
    </location>
</feature>
<dbReference type="Gene3D" id="2.60.40.1170">
    <property type="entry name" value="Mu homology domain, subdomain B"/>
    <property type="match status" value="2"/>
</dbReference>
<comment type="subcellular location">
    <subcellularLocation>
        <location evidence="10 11">Cytoplasm</location>
    </subcellularLocation>
    <subcellularLocation>
        <location evidence="10 11">Cytoplasmic vesicle</location>
        <location evidence="10 11">COPI-coated vesicle membrane</location>
        <topology evidence="10 11">Peripheral membrane protein</topology>
        <orientation evidence="10 11">Cytoplasmic side</orientation>
    </subcellularLocation>
    <subcellularLocation>
        <location evidence="10 11">Golgi apparatus membrane</location>
        <topology evidence="10 11">Peripheral membrane protein</topology>
        <orientation evidence="10 11">Cytoplasmic side</orientation>
    </subcellularLocation>
</comment>
<dbReference type="PANTHER" id="PTHR10121">
    <property type="entry name" value="COATOMER SUBUNIT DELTA"/>
    <property type="match status" value="1"/>
</dbReference>
<dbReference type="SUPFAM" id="SSF49447">
    <property type="entry name" value="Second domain of Mu2 adaptin subunit (ap50) of ap2 adaptor"/>
    <property type="match status" value="1"/>
</dbReference>
<keyword evidence="8 10" id="KW-0472">Membrane</keyword>
<dbReference type="InterPro" id="IPR036168">
    <property type="entry name" value="AP2_Mu_C_sf"/>
</dbReference>
<accession>A0A0A1SM74</accession>
<evidence type="ECO:0000256" key="2">
    <source>
        <dbReference type="ARBA" id="ARBA00011775"/>
    </source>
</evidence>
<dbReference type="GO" id="GO:0015031">
    <property type="term" value="P:protein transport"/>
    <property type="evidence" value="ECO:0007669"/>
    <property type="project" value="UniProtKB-KW"/>
</dbReference>
<evidence type="ECO:0000256" key="7">
    <source>
        <dbReference type="ARBA" id="ARBA00023034"/>
    </source>
</evidence>
<dbReference type="GO" id="GO:0006890">
    <property type="term" value="P:retrograde vesicle-mediated transport, Golgi to endoplasmic reticulum"/>
    <property type="evidence" value="ECO:0007669"/>
    <property type="project" value="UniProtKB-UniRule"/>
</dbReference>
<dbReference type="FunFam" id="3.30.450.60:FF:000003">
    <property type="entry name" value="Coatomer subunit delta"/>
    <property type="match status" value="1"/>
</dbReference>
<evidence type="ECO:0000256" key="12">
    <source>
        <dbReference type="SAM" id="MobiDB-lite"/>
    </source>
</evidence>
<dbReference type="GO" id="GO:0006888">
    <property type="term" value="P:endoplasmic reticulum to Golgi vesicle-mediated transport"/>
    <property type="evidence" value="ECO:0007669"/>
    <property type="project" value="TreeGrafter"/>
</dbReference>
<dbReference type="Pfam" id="PF00928">
    <property type="entry name" value="Adap_comp_sub"/>
    <property type="match status" value="1"/>
</dbReference>
<keyword evidence="7 10" id="KW-0333">Golgi apparatus</keyword>
<organism evidence="14 15">
    <name type="scientific">[Torrubiella] hemipterigena</name>
    <dbReference type="NCBI Taxonomy" id="1531966"/>
    <lineage>
        <taxon>Eukaryota</taxon>
        <taxon>Fungi</taxon>
        <taxon>Dikarya</taxon>
        <taxon>Ascomycota</taxon>
        <taxon>Pezizomycotina</taxon>
        <taxon>Sordariomycetes</taxon>
        <taxon>Hypocreomycetidae</taxon>
        <taxon>Hypocreales</taxon>
        <taxon>Clavicipitaceae</taxon>
        <taxon>Clavicipitaceae incertae sedis</taxon>
        <taxon>'Torrubiella' clade</taxon>
    </lineage>
</organism>
<evidence type="ECO:0000313" key="14">
    <source>
        <dbReference type="EMBL" id="CEJ81423.1"/>
    </source>
</evidence>
<dbReference type="PROSITE" id="PS51072">
    <property type="entry name" value="MHD"/>
    <property type="match status" value="1"/>
</dbReference>
<keyword evidence="6 10" id="KW-0653">Protein transport</keyword>
<evidence type="ECO:0000259" key="13">
    <source>
        <dbReference type="PROSITE" id="PS51072"/>
    </source>
</evidence>
<evidence type="ECO:0000256" key="10">
    <source>
        <dbReference type="RuleBase" id="RU364018"/>
    </source>
</evidence>
<dbReference type="OrthoDB" id="10266042at2759"/>
<evidence type="ECO:0000256" key="11">
    <source>
        <dbReference type="RuleBase" id="RU366052"/>
    </source>
</evidence>
<dbReference type="SUPFAM" id="SSF64356">
    <property type="entry name" value="SNARE-like"/>
    <property type="match status" value="1"/>
</dbReference>
<keyword evidence="3 10" id="KW-0813">Transport</keyword>
<reference evidence="14 15" key="1">
    <citation type="journal article" date="2015" name="Genome Announc.">
        <title>Draft Genome Sequence and Gene Annotation of the Entomopathogenic Fungus Verticillium hemipterigenum.</title>
        <authorList>
            <person name="Horn F."/>
            <person name="Habel A."/>
            <person name="Scharf D.H."/>
            <person name="Dworschak J."/>
            <person name="Brakhage A.A."/>
            <person name="Guthke R."/>
            <person name="Hertweck C."/>
            <person name="Linde J."/>
        </authorList>
    </citation>
    <scope>NUCLEOTIDE SEQUENCE [LARGE SCALE GENOMIC DNA]</scope>
</reference>
<proteinExistence type="inferred from homology"/>
<gene>
    <name evidence="14" type="ORF">VHEMI01547</name>
</gene>
<feature type="region of interest" description="Disordered" evidence="12">
    <location>
        <begin position="155"/>
        <end position="207"/>
    </location>
</feature>
<evidence type="ECO:0000256" key="1">
    <source>
        <dbReference type="ARBA" id="ARBA00010516"/>
    </source>
</evidence>
<dbReference type="InterPro" id="IPR028565">
    <property type="entry name" value="MHD"/>
</dbReference>
<dbReference type="GO" id="GO:0051645">
    <property type="term" value="P:Golgi localization"/>
    <property type="evidence" value="ECO:0007669"/>
    <property type="project" value="TreeGrafter"/>
</dbReference>
<dbReference type="GO" id="GO:0030126">
    <property type="term" value="C:COPI vesicle coat"/>
    <property type="evidence" value="ECO:0007669"/>
    <property type="project" value="UniProtKB-UniRule"/>
</dbReference>
<keyword evidence="9 10" id="KW-0968">Cytoplasmic vesicle</keyword>
<feature type="compositionally biased region" description="Basic and acidic residues" evidence="12">
    <location>
        <begin position="155"/>
        <end position="175"/>
    </location>
</feature>
<evidence type="ECO:0000256" key="3">
    <source>
        <dbReference type="ARBA" id="ARBA00022448"/>
    </source>
</evidence>
<dbReference type="EMBL" id="CDHN01000001">
    <property type="protein sequence ID" value="CEJ81423.1"/>
    <property type="molecule type" value="Genomic_DNA"/>
</dbReference>
<dbReference type="AlphaFoldDB" id="A0A0A1SM74"/>
<name>A0A0A1SM74_9HYPO</name>
<dbReference type="GO" id="GO:0000139">
    <property type="term" value="C:Golgi membrane"/>
    <property type="evidence" value="ECO:0007669"/>
    <property type="project" value="UniProtKB-SubCell"/>
</dbReference>
<dbReference type="InterPro" id="IPR022775">
    <property type="entry name" value="AP_mu_sigma_su"/>
</dbReference>
<evidence type="ECO:0000256" key="8">
    <source>
        <dbReference type="ARBA" id="ARBA00023136"/>
    </source>
</evidence>
<dbReference type="InterPro" id="IPR027059">
    <property type="entry name" value="Coatomer_dsu"/>
</dbReference>
<evidence type="ECO:0000256" key="9">
    <source>
        <dbReference type="ARBA" id="ARBA00023329"/>
    </source>
</evidence>
<dbReference type="Pfam" id="PF01217">
    <property type="entry name" value="Clat_adaptor_s"/>
    <property type="match status" value="1"/>
</dbReference>
<dbReference type="CDD" id="cd14830">
    <property type="entry name" value="Delta_COP_N"/>
    <property type="match status" value="1"/>
</dbReference>
<comment type="similarity">
    <text evidence="1 10">Belongs to the adaptor complexes medium subunit family. Delta-COP subfamily.</text>
</comment>
<evidence type="ECO:0000256" key="6">
    <source>
        <dbReference type="ARBA" id="ARBA00022927"/>
    </source>
</evidence>
<comment type="function">
    <text evidence="10">The coatomer is a cytosolic protein complex that binds to dilysine motifs and reversibly associates with Golgi non-clathrin-coated vesicles, which further mediate biosynthetic protein transport from the ER, via the Golgi up to the trans Golgi network. Coatomer complex is required for budding from Golgi membranes, and is essential for the retrograde Golgi-to-ER transport of dilysine-tagged proteins.</text>
</comment>
<protein>
    <recommendedName>
        <fullName evidence="10">Coatomer subunit delta</fullName>
    </recommendedName>
</protein>
<keyword evidence="4 10" id="KW-0963">Cytoplasm</keyword>
<keyword evidence="5 10" id="KW-0931">ER-Golgi transport</keyword>
<evidence type="ECO:0000313" key="15">
    <source>
        <dbReference type="Proteomes" id="UP000039046"/>
    </source>
</evidence>
<dbReference type="Proteomes" id="UP000039046">
    <property type="component" value="Unassembled WGS sequence"/>
</dbReference>
<dbReference type="CDD" id="cd09254">
    <property type="entry name" value="AP_delta-COPI_MHD"/>
    <property type="match status" value="1"/>
</dbReference>
<dbReference type="Gene3D" id="3.30.450.60">
    <property type="match status" value="1"/>
</dbReference>
<comment type="subunit">
    <text evidence="2 10">Oligomeric complex that consists of at least the alpha, beta, beta', gamma, delta, epsilon and zeta subunits.</text>
</comment>
<keyword evidence="15" id="KW-1185">Reference proteome</keyword>
<dbReference type="HOGENOM" id="CLU_019988_3_0_1"/>